<accession>A0A0K6G4X6</accession>
<dbReference type="AlphaFoldDB" id="A0A0K6G4X6"/>
<evidence type="ECO:0000313" key="3">
    <source>
        <dbReference type="EMBL" id="CUA73661.1"/>
    </source>
</evidence>
<evidence type="ECO:0000313" key="4">
    <source>
        <dbReference type="Proteomes" id="UP000044841"/>
    </source>
</evidence>
<proteinExistence type="predicted"/>
<evidence type="ECO:0000259" key="2">
    <source>
        <dbReference type="Pfam" id="PF25534"/>
    </source>
</evidence>
<protein>
    <recommendedName>
        <fullName evidence="2">DUF7918 domain-containing protein</fullName>
    </recommendedName>
</protein>
<dbReference type="PANTHER" id="PTHR36223">
    <property type="entry name" value="BETA-LACTAMASE-TYPE TRANSPEPTIDASE FOLD DOMAIN CONTAINING PROTEIN"/>
    <property type="match status" value="1"/>
</dbReference>
<feature type="domain" description="DUF7918" evidence="2">
    <location>
        <begin position="15"/>
        <end position="215"/>
    </location>
</feature>
<evidence type="ECO:0000256" key="1">
    <source>
        <dbReference type="SAM" id="MobiDB-lite"/>
    </source>
</evidence>
<dbReference type="EMBL" id="CYGV01001400">
    <property type="protein sequence ID" value="CUA73661.1"/>
    <property type="molecule type" value="Genomic_DNA"/>
</dbReference>
<feature type="region of interest" description="Disordered" evidence="1">
    <location>
        <begin position="217"/>
        <end position="238"/>
    </location>
</feature>
<gene>
    <name evidence="3" type="ORF">RSOLAG22IIIB_01192</name>
</gene>
<keyword evidence="4" id="KW-1185">Reference proteome</keyword>
<dbReference type="Pfam" id="PF25534">
    <property type="entry name" value="DUF7918"/>
    <property type="match status" value="2"/>
</dbReference>
<feature type="region of interest" description="Disordered" evidence="1">
    <location>
        <begin position="519"/>
        <end position="541"/>
    </location>
</feature>
<name>A0A0K6G4X6_9AGAM</name>
<dbReference type="PANTHER" id="PTHR36223:SF1">
    <property type="entry name" value="TRANSCRIPTION ELONGATION FACTOR EAF N-TERMINAL DOMAIN-CONTAINING PROTEIN"/>
    <property type="match status" value="1"/>
</dbReference>
<feature type="region of interest" description="Disordered" evidence="1">
    <location>
        <begin position="471"/>
        <end position="492"/>
    </location>
</feature>
<organism evidence="3 4">
    <name type="scientific">Rhizoctonia solani</name>
    <dbReference type="NCBI Taxonomy" id="456999"/>
    <lineage>
        <taxon>Eukaryota</taxon>
        <taxon>Fungi</taxon>
        <taxon>Dikarya</taxon>
        <taxon>Basidiomycota</taxon>
        <taxon>Agaricomycotina</taxon>
        <taxon>Agaricomycetes</taxon>
        <taxon>Cantharellales</taxon>
        <taxon>Ceratobasidiaceae</taxon>
        <taxon>Rhizoctonia</taxon>
    </lineage>
</organism>
<feature type="domain" description="DUF7918" evidence="2">
    <location>
        <begin position="267"/>
        <end position="472"/>
    </location>
</feature>
<dbReference type="InterPro" id="IPR057678">
    <property type="entry name" value="DUF7918"/>
</dbReference>
<feature type="compositionally biased region" description="Polar residues" evidence="1">
    <location>
        <begin position="473"/>
        <end position="484"/>
    </location>
</feature>
<dbReference type="Proteomes" id="UP000044841">
    <property type="component" value="Unassembled WGS sequence"/>
</dbReference>
<sequence>MIQRHSGISAWITDSEGTPLEEYQVQETVDGTIQCWVPSIEGTNFKIQWEVIGKPHPELDLCAFPYLDGVKLTGGVLYQKDIVRKETGQLSKESTGTSSARLYEFGRRVLTDKDTGMKLDNSATKRLNTIQVDFAWGRGGDSKLKKRFGEKYEDIGPIHEKTAKKGHAGAAKLGKTVSIDRATHCNFYPNKTIRQTTFVFCYAPEDWLRAREIIADTPEPDTQEPQSTQKRARSKTPETLNVDELDTDDDEVQFIKHLNMIFEQLGLSVRITDSDGEALPEYQVQETGDDTIQCWIPSTPGVNFQIHWEVTRNQYPKLSIRTLPFLDGVRMRGQVTYRKGLPGTGKLYKHQTGTSKARLYEFGTRDLTDKEDGIQPDQSVLNSLNTIKLVFEWGRRIESTGPSRFKAPLEIGLIHEKVVKKSHSGAAKLGQTIDVTGSTSVSFTPSTKVKPITFIFCYAPEGWLRARDIIPSNPESQSEDTQSTLKRERSATPTIIDVDDLETEDDEIQIVKHMVPATVTTNKRRRTSGQDATLRTKKEED</sequence>
<reference evidence="3 4" key="1">
    <citation type="submission" date="2015-07" db="EMBL/GenBank/DDBJ databases">
        <authorList>
            <person name="Noorani M."/>
        </authorList>
    </citation>
    <scope>NUCLEOTIDE SEQUENCE [LARGE SCALE GENOMIC DNA]</scope>
    <source>
        <strain evidence="3">BBA 69670</strain>
    </source>
</reference>